<organism evidence="5 6">
    <name type="scientific">Microbacterium horticulturae</name>
    <dbReference type="NCBI Taxonomy" id="3028316"/>
    <lineage>
        <taxon>Bacteria</taxon>
        <taxon>Bacillati</taxon>
        <taxon>Actinomycetota</taxon>
        <taxon>Actinomycetes</taxon>
        <taxon>Micrococcales</taxon>
        <taxon>Microbacteriaceae</taxon>
        <taxon>Microbacterium</taxon>
    </lineage>
</organism>
<protein>
    <recommendedName>
        <fullName evidence="1">methylmalonate-semialdehyde dehydrogenase (CoA acylating)</fullName>
        <ecNumber evidence="1">1.2.1.27</ecNumber>
    </recommendedName>
</protein>
<dbReference type="EC" id="1.2.1.27" evidence="1"/>
<dbReference type="Pfam" id="PF00171">
    <property type="entry name" value="Aldedh"/>
    <property type="match status" value="1"/>
</dbReference>
<dbReference type="InterPro" id="IPR015590">
    <property type="entry name" value="Aldehyde_DH_dom"/>
</dbReference>
<dbReference type="Proteomes" id="UP001214553">
    <property type="component" value="Chromosome"/>
</dbReference>
<evidence type="ECO:0000256" key="3">
    <source>
        <dbReference type="ARBA" id="ARBA00023027"/>
    </source>
</evidence>
<proteinExistence type="predicted"/>
<dbReference type="InterPro" id="IPR016163">
    <property type="entry name" value="Ald_DH_C"/>
</dbReference>
<dbReference type="PROSITE" id="PS00070">
    <property type="entry name" value="ALDEHYDE_DEHYDR_CYS"/>
    <property type="match status" value="1"/>
</dbReference>
<keyword evidence="2" id="KW-0560">Oxidoreductase</keyword>
<dbReference type="CDD" id="cd07085">
    <property type="entry name" value="ALDH_F6_MMSDH"/>
    <property type="match status" value="1"/>
</dbReference>
<feature type="domain" description="Aldehyde dehydrogenase" evidence="4">
    <location>
        <begin position="38"/>
        <end position="497"/>
    </location>
</feature>
<evidence type="ECO:0000256" key="2">
    <source>
        <dbReference type="ARBA" id="ARBA00023002"/>
    </source>
</evidence>
<keyword evidence="6" id="KW-1185">Reference proteome</keyword>
<dbReference type="PANTHER" id="PTHR43866">
    <property type="entry name" value="MALONATE-SEMIALDEHYDE DEHYDROGENASE"/>
    <property type="match status" value="1"/>
</dbReference>
<dbReference type="InterPro" id="IPR010061">
    <property type="entry name" value="MeMal-semiAld_DH"/>
</dbReference>
<reference evidence="5 6" key="1">
    <citation type="submission" date="2023-03" db="EMBL/GenBank/DDBJ databases">
        <title>Genome sequence of Microbacterium sp. KACC 23027.</title>
        <authorList>
            <person name="Kim S."/>
            <person name="Heo J."/>
            <person name="Kwon S.-W."/>
        </authorList>
    </citation>
    <scope>NUCLEOTIDE SEQUENCE [LARGE SCALE GENOMIC DNA]</scope>
    <source>
        <strain evidence="5 6">KACC 23027</strain>
    </source>
</reference>
<dbReference type="RefSeq" id="WP_275278678.1">
    <property type="nucleotide sequence ID" value="NZ_CP119108.1"/>
</dbReference>
<dbReference type="PANTHER" id="PTHR43866:SF4">
    <property type="entry name" value="MALONATE-SEMIALDEHYDE DEHYDROGENASE"/>
    <property type="match status" value="1"/>
</dbReference>
<sequence>MTIAQTTAHTDFSEQAPEGVPVVGHWIDGAVVAPAGGHTAPVFNPATGQVTASVALADDDVIAAALASAAAGQRVWGGYSIAKRQAVLFAFRELLSARRGELAAIISAEHGKVLSDAAGEIARGLEVVELACGFPALVQGGYSENASTGIDVYTLKQPLGVTAIISPFNFPAMVPLWFFPVAIAAGNSVILKPSEKDPSAALWMARLWQEAGLPDGVFTVLQGDKQAVDGLLESPVVQSVSFVGSTPIAQNIYEAAAKTSKRVQALGGAKNHMMVLPDADLDLVADQAVNAGYGAAGERCMAVSVVIAVGGVADTLQAKIADRIGRLRVGNGRDVAEPDLGPLISAAHRDKVASYVDIAEADGADIVVDGRGFTVDGHEDGFFFGPTLIDNIPTTSRAYTEEIFGPVLSIVRVDTFDEGVDLINSGVFGNGTAIFTNDGGAARRFQSEIQVGMIGINVPIPVPVAYHSFGGWKNSLFGDAKAYGRHGFDFFTREKAITTRWIDPATRDDNTHGGINLGFPQNN</sequence>
<evidence type="ECO:0000313" key="6">
    <source>
        <dbReference type="Proteomes" id="UP001214553"/>
    </source>
</evidence>
<dbReference type="EMBL" id="CP119108">
    <property type="protein sequence ID" value="WEG09354.1"/>
    <property type="molecule type" value="Genomic_DNA"/>
</dbReference>
<dbReference type="SUPFAM" id="SSF53720">
    <property type="entry name" value="ALDH-like"/>
    <property type="match status" value="1"/>
</dbReference>
<keyword evidence="3" id="KW-0520">NAD</keyword>
<dbReference type="InterPro" id="IPR016161">
    <property type="entry name" value="Ald_DH/histidinol_DH"/>
</dbReference>
<evidence type="ECO:0000313" key="5">
    <source>
        <dbReference type="EMBL" id="WEG09354.1"/>
    </source>
</evidence>
<evidence type="ECO:0000256" key="1">
    <source>
        <dbReference type="ARBA" id="ARBA00013048"/>
    </source>
</evidence>
<dbReference type="Gene3D" id="3.40.309.10">
    <property type="entry name" value="Aldehyde Dehydrogenase, Chain A, domain 2"/>
    <property type="match status" value="1"/>
</dbReference>
<dbReference type="Gene3D" id="3.40.605.10">
    <property type="entry name" value="Aldehyde Dehydrogenase, Chain A, domain 1"/>
    <property type="match status" value="1"/>
</dbReference>
<accession>A0ABY8BYS5</accession>
<dbReference type="InterPro" id="IPR016160">
    <property type="entry name" value="Ald_DH_CS_CYS"/>
</dbReference>
<name>A0ABY8BYS5_9MICO</name>
<gene>
    <name evidence="5" type="ORF">PU630_01955</name>
</gene>
<dbReference type="InterPro" id="IPR016162">
    <property type="entry name" value="Ald_DH_N"/>
</dbReference>
<dbReference type="NCBIfam" id="TIGR01722">
    <property type="entry name" value="MMSDH"/>
    <property type="match status" value="1"/>
</dbReference>
<evidence type="ECO:0000259" key="4">
    <source>
        <dbReference type="Pfam" id="PF00171"/>
    </source>
</evidence>